<feature type="transmembrane region" description="Helical" evidence="2">
    <location>
        <begin position="214"/>
        <end position="240"/>
    </location>
</feature>
<feature type="transmembrane region" description="Helical" evidence="2">
    <location>
        <begin position="246"/>
        <end position="272"/>
    </location>
</feature>
<feature type="transmembrane region" description="Helical" evidence="2">
    <location>
        <begin position="43"/>
        <end position="61"/>
    </location>
</feature>
<keyword evidence="2" id="KW-0812">Transmembrane</keyword>
<evidence type="ECO:0000313" key="4">
    <source>
        <dbReference type="Proteomes" id="UP001152755"/>
    </source>
</evidence>
<dbReference type="Proteomes" id="UP001152755">
    <property type="component" value="Unassembled WGS sequence"/>
</dbReference>
<name>A0A9X4M7S2_9ACTN</name>
<protein>
    <submittedName>
        <fullName evidence="3">Uncharacterized protein</fullName>
    </submittedName>
</protein>
<evidence type="ECO:0000256" key="2">
    <source>
        <dbReference type="SAM" id="Phobius"/>
    </source>
</evidence>
<feature type="region of interest" description="Disordered" evidence="1">
    <location>
        <begin position="1"/>
        <end position="27"/>
    </location>
</feature>
<evidence type="ECO:0000256" key="1">
    <source>
        <dbReference type="SAM" id="MobiDB-lite"/>
    </source>
</evidence>
<accession>A0A9X4M7S2</accession>
<dbReference type="EMBL" id="JANRHA010000010">
    <property type="protein sequence ID" value="MDG3015856.1"/>
    <property type="molecule type" value="Genomic_DNA"/>
</dbReference>
<dbReference type="RefSeq" id="WP_332520280.1">
    <property type="nucleotide sequence ID" value="NZ_JANRHA010000010.1"/>
</dbReference>
<feature type="compositionally biased region" description="Polar residues" evidence="1">
    <location>
        <begin position="1"/>
        <end position="11"/>
    </location>
</feature>
<dbReference type="AlphaFoldDB" id="A0A9X4M7S2"/>
<sequence>MSSIQDRQTLSADARDRDDAADATQSEPTVSEHLAKVWKTIRMALYIGVGAYAFIGAYVLIDRHTAHSTLALQVTVPSDTGFAVLGALATLTIAIHVAAWATEPDKHPARSTMMRSHQYLLSLVGLVISAIAVITVLGTLFDAPNSTNAIVIIASLGLGFAVCVFSATAVAAMDPETVTAISRGDDAKKQASLTNGIEYVLPDGRNVPQTRKDFVVRALLIPAPLAVAATLIIFAVSVAAGHISKWSLQTIGLVIVMMYAVASLNALLVWGWLYARAARSASGLAGMTLGTAFWLATVGLASAATGWPDAAGITALFIGPLVVLSAWSWPRKTTTGALGWITQRGLRPLVRARMAQRLRRLESVASSNDDAPGTCQSD</sequence>
<feature type="transmembrane region" description="Helical" evidence="2">
    <location>
        <begin position="81"/>
        <end position="99"/>
    </location>
</feature>
<evidence type="ECO:0000313" key="3">
    <source>
        <dbReference type="EMBL" id="MDG3015856.1"/>
    </source>
</evidence>
<comment type="caution">
    <text evidence="3">The sequence shown here is derived from an EMBL/GenBank/DDBJ whole genome shotgun (WGS) entry which is preliminary data.</text>
</comment>
<proteinExistence type="predicted"/>
<keyword evidence="4" id="KW-1185">Reference proteome</keyword>
<feature type="transmembrane region" description="Helical" evidence="2">
    <location>
        <begin position="147"/>
        <end position="173"/>
    </location>
</feature>
<keyword evidence="2" id="KW-0472">Membrane</keyword>
<keyword evidence="2" id="KW-1133">Transmembrane helix</keyword>
<feature type="transmembrane region" description="Helical" evidence="2">
    <location>
        <begin position="284"/>
        <end position="304"/>
    </location>
</feature>
<feature type="transmembrane region" description="Helical" evidence="2">
    <location>
        <begin position="119"/>
        <end position="141"/>
    </location>
</feature>
<feature type="transmembrane region" description="Helical" evidence="2">
    <location>
        <begin position="310"/>
        <end position="329"/>
    </location>
</feature>
<reference evidence="3" key="1">
    <citation type="submission" date="2022-08" db="EMBL/GenBank/DDBJ databases">
        <title>Genome analysis of Corynebacteriales strain.</title>
        <authorList>
            <person name="Lee S.D."/>
        </authorList>
    </citation>
    <scope>NUCLEOTIDE SEQUENCE</scope>
    <source>
        <strain evidence="3">D3-21</strain>
    </source>
</reference>
<organism evidence="3 4">
    <name type="scientific">Speluncibacter jeojiensis</name>
    <dbReference type="NCBI Taxonomy" id="2710754"/>
    <lineage>
        <taxon>Bacteria</taxon>
        <taxon>Bacillati</taxon>
        <taxon>Actinomycetota</taxon>
        <taxon>Actinomycetes</taxon>
        <taxon>Mycobacteriales</taxon>
        <taxon>Speluncibacteraceae</taxon>
        <taxon>Speluncibacter</taxon>
    </lineage>
</organism>
<gene>
    <name evidence="3" type="ORF">NVS88_14940</name>
</gene>